<dbReference type="Pfam" id="PF00583">
    <property type="entry name" value="Acetyltransf_1"/>
    <property type="match status" value="1"/>
</dbReference>
<evidence type="ECO:0000313" key="3">
    <source>
        <dbReference type="Proteomes" id="UP001076655"/>
    </source>
</evidence>
<keyword evidence="2" id="KW-0012">Acyltransferase</keyword>
<dbReference type="InterPro" id="IPR000182">
    <property type="entry name" value="GNAT_dom"/>
</dbReference>
<gene>
    <name evidence="2" type="ORF">N0392_05465</name>
</gene>
<proteinExistence type="predicted"/>
<dbReference type="RefSeq" id="WP_267785319.1">
    <property type="nucleotide sequence ID" value="NZ_JAPNMI010000002.1"/>
</dbReference>
<protein>
    <submittedName>
        <fullName evidence="2">GNAT family N-acetyltransferase</fullName>
        <ecNumber evidence="2">2.3.1.-</ecNumber>
    </submittedName>
</protein>
<reference evidence="2" key="1">
    <citation type="submission" date="2022-08" db="EMBL/GenBank/DDBJ databases">
        <authorList>
            <person name="Dale J.L."/>
        </authorList>
    </citation>
    <scope>NUCLEOTIDE SEQUENCE</scope>
    <source>
        <strain evidence="2">2022EL-00758</strain>
    </source>
</reference>
<organism evidence="2 3">
    <name type="scientific">Morganella morganii</name>
    <name type="common">Proteus morganii</name>
    <dbReference type="NCBI Taxonomy" id="582"/>
    <lineage>
        <taxon>Bacteria</taxon>
        <taxon>Pseudomonadati</taxon>
        <taxon>Pseudomonadota</taxon>
        <taxon>Gammaproteobacteria</taxon>
        <taxon>Enterobacterales</taxon>
        <taxon>Morganellaceae</taxon>
        <taxon>Morganella</taxon>
    </lineage>
</organism>
<sequence length="222" mass="25554">MMMITIRKNSTADADQNDLVTEYPDETGLEPAAALFYQAFSSKFKTIRNMPEAQRQAVLAMFWQRGLSDPYDRHFQVKRNRKLVAVYGLTYGVKRPPQNAPAPVSSLAILRKAGFISFLKIRRIFQMFVHIPAADTAYLSYLCVDESQRGTGIGNQILDEITAQLRTDPAINRLSLYVSDLNTKARELYLRRGFQDVKYETSHTTKRYMDIYGWYYMALPII</sequence>
<dbReference type="SUPFAM" id="SSF55729">
    <property type="entry name" value="Acyl-CoA N-acyltransferases (Nat)"/>
    <property type="match status" value="1"/>
</dbReference>
<name>A0A9Q4CL62_MORMO</name>
<keyword evidence="2" id="KW-0808">Transferase</keyword>
<dbReference type="Proteomes" id="UP001076655">
    <property type="component" value="Unassembled WGS sequence"/>
</dbReference>
<dbReference type="InterPro" id="IPR016181">
    <property type="entry name" value="Acyl_CoA_acyltransferase"/>
</dbReference>
<dbReference type="AlphaFoldDB" id="A0A9Q4CL62"/>
<dbReference type="GO" id="GO:0016747">
    <property type="term" value="F:acyltransferase activity, transferring groups other than amino-acyl groups"/>
    <property type="evidence" value="ECO:0007669"/>
    <property type="project" value="InterPro"/>
</dbReference>
<accession>A0A9Q4CL62</accession>
<dbReference type="CDD" id="cd04301">
    <property type="entry name" value="NAT_SF"/>
    <property type="match status" value="1"/>
</dbReference>
<feature type="domain" description="N-acetyltransferase" evidence="1">
    <location>
        <begin position="45"/>
        <end position="222"/>
    </location>
</feature>
<dbReference type="PROSITE" id="PS51186">
    <property type="entry name" value="GNAT"/>
    <property type="match status" value="1"/>
</dbReference>
<evidence type="ECO:0000259" key="1">
    <source>
        <dbReference type="PROSITE" id="PS51186"/>
    </source>
</evidence>
<dbReference type="Gene3D" id="3.40.630.30">
    <property type="match status" value="1"/>
</dbReference>
<dbReference type="EMBL" id="JAPNMI010000002">
    <property type="protein sequence ID" value="MCY0789140.1"/>
    <property type="molecule type" value="Genomic_DNA"/>
</dbReference>
<dbReference type="EC" id="2.3.1.-" evidence="2"/>
<comment type="caution">
    <text evidence="2">The sequence shown here is derived from an EMBL/GenBank/DDBJ whole genome shotgun (WGS) entry which is preliminary data.</text>
</comment>
<evidence type="ECO:0000313" key="2">
    <source>
        <dbReference type="EMBL" id="MCY0789140.1"/>
    </source>
</evidence>